<reference evidence="3 5" key="3">
    <citation type="submission" date="2016-10" db="EMBL/GenBank/DDBJ databases">
        <authorList>
            <person name="Varghese N."/>
            <person name="Submissions S."/>
        </authorList>
    </citation>
    <scope>NUCLEOTIDE SEQUENCE [LARGE SCALE GENOMIC DNA]</scope>
    <source>
        <strain evidence="3 5">CGMCC 1.6501</strain>
    </source>
</reference>
<dbReference type="RefSeq" id="WP_046790749.1">
    <property type="nucleotide sequence ID" value="NZ_CP011366.1"/>
</dbReference>
<protein>
    <submittedName>
        <fullName evidence="3">Uncharacterized protein</fullName>
    </submittedName>
</protein>
<dbReference type="KEGG" id="shv:AAT16_10420"/>
<dbReference type="EMBL" id="FOTB01000005">
    <property type="protein sequence ID" value="SFK89686.1"/>
    <property type="molecule type" value="Genomic_DNA"/>
</dbReference>
<keyword evidence="1" id="KW-0812">Transmembrane</keyword>
<reference evidence="2 4" key="1">
    <citation type="journal article" date="2015" name="Int. J. Syst. Evol. Microbiol.">
        <title>Complete genome sequence of Salinicoccus halodurans H3B36, isolated from the Qaidam Basin in China.</title>
        <authorList>
            <person name="Jiang K."/>
            <person name="Xue Y."/>
            <person name="Ma Y."/>
        </authorList>
    </citation>
    <scope>NUCLEOTIDE SEQUENCE [LARGE SCALE GENOMIC DNA]</scope>
    <source>
        <strain evidence="2 4">H3B36</strain>
    </source>
</reference>
<proteinExistence type="predicted"/>
<evidence type="ECO:0000313" key="5">
    <source>
        <dbReference type="Proteomes" id="UP000183090"/>
    </source>
</evidence>
<dbReference type="EMBL" id="CP011366">
    <property type="protein sequence ID" value="AKG74567.1"/>
    <property type="molecule type" value="Genomic_DNA"/>
</dbReference>
<keyword evidence="4" id="KW-1185">Reference proteome</keyword>
<dbReference type="AlphaFoldDB" id="A0A0F7HN44"/>
<feature type="transmembrane region" description="Helical" evidence="1">
    <location>
        <begin position="6"/>
        <end position="25"/>
    </location>
</feature>
<dbReference type="OrthoDB" id="2390437at2"/>
<dbReference type="Proteomes" id="UP000183090">
    <property type="component" value="Unassembled WGS sequence"/>
</dbReference>
<accession>A0A0F7HN44</accession>
<dbReference type="Proteomes" id="UP000034029">
    <property type="component" value="Chromosome"/>
</dbReference>
<evidence type="ECO:0000313" key="2">
    <source>
        <dbReference type="EMBL" id="AKG74567.1"/>
    </source>
</evidence>
<organism evidence="3 5">
    <name type="scientific">Salinicoccus halodurans</name>
    <dbReference type="NCBI Taxonomy" id="407035"/>
    <lineage>
        <taxon>Bacteria</taxon>
        <taxon>Bacillati</taxon>
        <taxon>Bacillota</taxon>
        <taxon>Bacilli</taxon>
        <taxon>Bacillales</taxon>
        <taxon>Staphylococcaceae</taxon>
        <taxon>Salinicoccus</taxon>
    </lineage>
</organism>
<gene>
    <name evidence="2" type="ORF">AAT16_10420</name>
    <name evidence="3" type="ORF">SAMN05216235_2371</name>
</gene>
<keyword evidence="1" id="KW-1133">Transmembrane helix</keyword>
<keyword evidence="1" id="KW-0472">Membrane</keyword>
<name>A0A0F7HN44_9STAP</name>
<reference evidence="4" key="2">
    <citation type="submission" date="2015-04" db="EMBL/GenBank/DDBJ databases">
        <title>Complete genome sequence of Salinicoccus halodurans strain H3B36, isolated from the Qaidam basin of China.</title>
        <authorList>
            <person name="Ma Y."/>
            <person name="Jiang K."/>
            <person name="Xue Y."/>
        </authorList>
    </citation>
    <scope>NUCLEOTIDE SEQUENCE [LARGE SCALE GENOMIC DNA]</scope>
    <source>
        <strain evidence="4">H3B36</strain>
    </source>
</reference>
<evidence type="ECO:0000313" key="4">
    <source>
        <dbReference type="Proteomes" id="UP000034029"/>
    </source>
</evidence>
<feature type="transmembrane region" description="Helical" evidence="1">
    <location>
        <begin position="32"/>
        <end position="53"/>
    </location>
</feature>
<sequence length="63" mass="6939">MNFKGMKWLNFILTAVALLAIYIFLDGRLEPALNNILIGALAVIGLVSFVPVICDFKKNDNDA</sequence>
<evidence type="ECO:0000256" key="1">
    <source>
        <dbReference type="SAM" id="Phobius"/>
    </source>
</evidence>
<evidence type="ECO:0000313" key="3">
    <source>
        <dbReference type="EMBL" id="SFK89686.1"/>
    </source>
</evidence>